<evidence type="ECO:0000313" key="2">
    <source>
        <dbReference type="EMBL" id="QPH01007.1"/>
    </source>
</evidence>
<name>A0A7S9KSP9_EPIFF</name>
<evidence type="ECO:0000313" key="3">
    <source>
        <dbReference type="Proteomes" id="UP000594364"/>
    </source>
</evidence>
<dbReference type="AlphaFoldDB" id="A0A7S9KSP9"/>
<reference evidence="2 3" key="1">
    <citation type="journal article" date="2018" name="PLoS Genet.">
        <title>Repeat elements organise 3D genome structure and mediate transcription in the filamentous fungus Epichloe festucae.</title>
        <authorList>
            <person name="Winter D.J."/>
            <person name="Ganley A.R.D."/>
            <person name="Young C.A."/>
            <person name="Liachko I."/>
            <person name="Schardl C.L."/>
            <person name="Dupont P.Y."/>
            <person name="Berry D."/>
            <person name="Ram A."/>
            <person name="Scott B."/>
            <person name="Cox M.P."/>
        </authorList>
    </citation>
    <scope>NUCLEOTIDE SEQUENCE [LARGE SCALE GENOMIC DNA]</scope>
    <source>
        <strain evidence="2 3">Fl1</strain>
    </source>
</reference>
<accession>A0A7S9KSP9</accession>
<organism evidence="2 3">
    <name type="scientific">Epichloe festucae (strain Fl1)</name>
    <dbReference type="NCBI Taxonomy" id="877507"/>
    <lineage>
        <taxon>Eukaryota</taxon>
        <taxon>Fungi</taxon>
        <taxon>Dikarya</taxon>
        <taxon>Ascomycota</taxon>
        <taxon>Pezizomycotina</taxon>
        <taxon>Sordariomycetes</taxon>
        <taxon>Hypocreomycetidae</taxon>
        <taxon>Hypocreales</taxon>
        <taxon>Clavicipitaceae</taxon>
        <taxon>Epichloe</taxon>
    </lineage>
</organism>
<feature type="compositionally biased region" description="Basic and acidic residues" evidence="1">
    <location>
        <begin position="1"/>
        <end position="11"/>
    </location>
</feature>
<gene>
    <name evidence="2" type="ORF">C2857_005190</name>
</gene>
<feature type="region of interest" description="Disordered" evidence="1">
    <location>
        <begin position="1"/>
        <end position="20"/>
    </location>
</feature>
<sequence>MQTSDALEKTKGRGQSTDTLHAYCMGSTPGRALRRWRRLPILGESPRRSHCNASASTPPGFTLDSLHGLAASLNPGALEATSVQAWFELSSWAAMFWAGCNRSWW</sequence>
<proteinExistence type="predicted"/>
<dbReference type="OrthoDB" id="5218140at2759"/>
<evidence type="ECO:0000256" key="1">
    <source>
        <dbReference type="SAM" id="MobiDB-lite"/>
    </source>
</evidence>
<dbReference type="EMBL" id="CP031387">
    <property type="protein sequence ID" value="QPH01007.1"/>
    <property type="molecule type" value="Genomic_DNA"/>
</dbReference>
<protein>
    <submittedName>
        <fullName evidence="2">Uncharacterized protein</fullName>
    </submittedName>
</protein>
<keyword evidence="3" id="KW-1185">Reference proteome</keyword>
<dbReference type="Proteomes" id="UP000594364">
    <property type="component" value="Chromosome 3"/>
</dbReference>